<keyword evidence="8" id="KW-0378">Hydrolase</keyword>
<evidence type="ECO:0000256" key="6">
    <source>
        <dbReference type="SAM" id="Phobius"/>
    </source>
</evidence>
<dbReference type="CDD" id="cd06530">
    <property type="entry name" value="S26_SPase_I"/>
    <property type="match status" value="1"/>
</dbReference>
<dbReference type="GO" id="GO:0009003">
    <property type="term" value="F:signal peptidase activity"/>
    <property type="evidence" value="ECO:0007669"/>
    <property type="project" value="UniProtKB-EC"/>
</dbReference>
<dbReference type="GO" id="GO:0004252">
    <property type="term" value="F:serine-type endopeptidase activity"/>
    <property type="evidence" value="ECO:0007669"/>
    <property type="project" value="UniProtKB-UniRule"/>
</dbReference>
<reference evidence="8 9" key="1">
    <citation type="submission" date="2019-07" db="EMBL/GenBank/DDBJ databases">
        <title>Cryptosporangium phraense sp. nov., isolated from plant litter.</title>
        <authorList>
            <person name="Suriyachadkun C."/>
        </authorList>
    </citation>
    <scope>NUCLEOTIDE SEQUENCE [LARGE SCALE GENOMIC DNA]</scope>
    <source>
        <strain evidence="8 9">A-T 5661</strain>
    </source>
</reference>
<dbReference type="PRINTS" id="PR00728">
    <property type="entry name" value="SIGNALPTASE"/>
</dbReference>
<dbReference type="EMBL" id="VIRS01000018">
    <property type="protein sequence ID" value="TQS42365.1"/>
    <property type="molecule type" value="Genomic_DNA"/>
</dbReference>
<dbReference type="EC" id="3.4.21.89" evidence="5"/>
<dbReference type="InParanoid" id="A0A545ANQ2"/>
<dbReference type="SUPFAM" id="SSF51306">
    <property type="entry name" value="LexA/Signal peptidase"/>
    <property type="match status" value="1"/>
</dbReference>
<evidence type="ECO:0000256" key="3">
    <source>
        <dbReference type="ARBA" id="ARBA00022989"/>
    </source>
</evidence>
<name>A0A545ANQ2_9ACTN</name>
<evidence type="ECO:0000313" key="9">
    <source>
        <dbReference type="Proteomes" id="UP000317982"/>
    </source>
</evidence>
<dbReference type="Proteomes" id="UP000317982">
    <property type="component" value="Unassembled WGS sequence"/>
</dbReference>
<accession>A0A545ANQ2</accession>
<feature type="transmembrane region" description="Helical" evidence="6">
    <location>
        <begin position="12"/>
        <end position="32"/>
    </location>
</feature>
<evidence type="ECO:0000256" key="1">
    <source>
        <dbReference type="ARBA" id="ARBA00004370"/>
    </source>
</evidence>
<dbReference type="NCBIfam" id="TIGR02228">
    <property type="entry name" value="sigpep_I_arch"/>
    <property type="match status" value="1"/>
</dbReference>
<sequence length="176" mass="18644">MTGWTTAARFAAIAYLSAMASLMCWAGVSLALGTRPALIVSGSMAPSIRPGDLVVVSPLDAREVRELPTGRIVIFTDPADRGRELAHRLVGRTADGRLRTKGDANPAPDSTPVPVTAVRGQARLVVPLIGRPFLWLRQGEFWLFAGWTALTLAAGYAVRTRPPTPTRAGAGPSSDT</sequence>
<keyword evidence="4 6" id="KW-0472">Membrane</keyword>
<dbReference type="InterPro" id="IPR001733">
    <property type="entry name" value="Peptidase_S26B"/>
</dbReference>
<evidence type="ECO:0000259" key="7">
    <source>
        <dbReference type="Pfam" id="PF10502"/>
    </source>
</evidence>
<feature type="transmembrane region" description="Helical" evidence="6">
    <location>
        <begin position="141"/>
        <end position="158"/>
    </location>
</feature>
<keyword evidence="9" id="KW-1185">Reference proteome</keyword>
<feature type="domain" description="Peptidase S26" evidence="7">
    <location>
        <begin position="15"/>
        <end position="93"/>
    </location>
</feature>
<dbReference type="OrthoDB" id="5241786at2"/>
<dbReference type="InterPro" id="IPR019533">
    <property type="entry name" value="Peptidase_S26"/>
</dbReference>
<dbReference type="InterPro" id="IPR036286">
    <property type="entry name" value="LexA/Signal_pep-like_sf"/>
</dbReference>
<dbReference type="GO" id="GO:0006465">
    <property type="term" value="P:signal peptide processing"/>
    <property type="evidence" value="ECO:0007669"/>
    <property type="project" value="UniProtKB-UniRule"/>
</dbReference>
<dbReference type="Gene3D" id="2.10.109.10">
    <property type="entry name" value="Umud Fragment, subunit A"/>
    <property type="match status" value="1"/>
</dbReference>
<evidence type="ECO:0000256" key="5">
    <source>
        <dbReference type="NCBIfam" id="TIGR02228"/>
    </source>
</evidence>
<dbReference type="RefSeq" id="WP_142707055.1">
    <property type="nucleotide sequence ID" value="NZ_VIRS01000018.1"/>
</dbReference>
<dbReference type="Pfam" id="PF10502">
    <property type="entry name" value="Peptidase_S26"/>
    <property type="match status" value="1"/>
</dbReference>
<comment type="caution">
    <text evidence="8">The sequence shown here is derived from an EMBL/GenBank/DDBJ whole genome shotgun (WGS) entry which is preliminary data.</text>
</comment>
<keyword evidence="2 6" id="KW-0812">Transmembrane</keyword>
<organism evidence="8 9">
    <name type="scientific">Cryptosporangium phraense</name>
    <dbReference type="NCBI Taxonomy" id="2593070"/>
    <lineage>
        <taxon>Bacteria</taxon>
        <taxon>Bacillati</taxon>
        <taxon>Actinomycetota</taxon>
        <taxon>Actinomycetes</taxon>
        <taxon>Cryptosporangiales</taxon>
        <taxon>Cryptosporangiaceae</taxon>
        <taxon>Cryptosporangium</taxon>
    </lineage>
</organism>
<evidence type="ECO:0000313" key="8">
    <source>
        <dbReference type="EMBL" id="TQS42365.1"/>
    </source>
</evidence>
<evidence type="ECO:0000256" key="2">
    <source>
        <dbReference type="ARBA" id="ARBA00022692"/>
    </source>
</evidence>
<proteinExistence type="predicted"/>
<gene>
    <name evidence="8" type="ORF">FL583_23915</name>
</gene>
<dbReference type="GO" id="GO:0016020">
    <property type="term" value="C:membrane"/>
    <property type="evidence" value="ECO:0007669"/>
    <property type="project" value="UniProtKB-SubCell"/>
</dbReference>
<comment type="subcellular location">
    <subcellularLocation>
        <location evidence="1">Membrane</location>
    </subcellularLocation>
</comment>
<evidence type="ECO:0000256" key="4">
    <source>
        <dbReference type="ARBA" id="ARBA00023136"/>
    </source>
</evidence>
<protein>
    <recommendedName>
        <fullName evidence="5">Signal peptidase I</fullName>
        <ecNumber evidence="5">3.4.21.89</ecNumber>
    </recommendedName>
</protein>
<dbReference type="AlphaFoldDB" id="A0A545ANQ2"/>
<keyword evidence="3 6" id="KW-1133">Transmembrane helix</keyword>